<proteinExistence type="predicted"/>
<dbReference type="GeneID" id="20671146"/>
<organism evidence="3 4">
    <name type="scientific">Heterobasidion irregulare (strain TC 32-1)</name>
    <dbReference type="NCBI Taxonomy" id="747525"/>
    <lineage>
        <taxon>Eukaryota</taxon>
        <taxon>Fungi</taxon>
        <taxon>Dikarya</taxon>
        <taxon>Basidiomycota</taxon>
        <taxon>Agaricomycotina</taxon>
        <taxon>Agaricomycetes</taxon>
        <taxon>Russulales</taxon>
        <taxon>Bondarzewiaceae</taxon>
        <taxon>Heterobasidion</taxon>
        <taxon>Heterobasidion annosum species complex</taxon>
    </lineage>
</organism>
<name>W4JXJ7_HETIT</name>
<protein>
    <recommendedName>
        <fullName evidence="2">DUF6589 domain-containing protein</fullName>
    </recommendedName>
</protein>
<evidence type="ECO:0000313" key="3">
    <source>
        <dbReference type="EMBL" id="ETW78199.1"/>
    </source>
</evidence>
<sequence>MVVLFFGDLGTWERVNSLLEEQTIKKSPWHRYQFIVFIMGLFHLKMACADAIWRIFINPPDARQDPNSLLKLVGQLKPKETGKITSDPGFCRMHEVIGHTSICLHLDAWHVEVNKQLVLCSTLEEWAENKPSMEEIMDLSHTLARDYVAGLGSDHVDLSVLRHDRATRDQQRENILLMHQYMLLYEELMHAMNVGDVGHLETIFAPWIAILKACGKHKYASAITQFLLDVHFVYPEGLRCVVRYNVLVNPTGQPGKFRGVDWVIELNNLFTKHIYGGSGSNFTKDNVIKESCLIGVFQNCHKNVEENFQIPGLTTCKGHKDMKRTFNKLLKYTLDSEPNVSKAGRQARYYILDMIEKGLGLIEENEYKVGSDSYRETPGGQERENEDREHEMVDIEMDEEDLRVELQDHGMFSDDGL</sequence>
<dbReference type="Pfam" id="PF20231">
    <property type="entry name" value="DUF6589"/>
    <property type="match status" value="1"/>
</dbReference>
<accession>W4JXJ7</accession>
<dbReference type="eggNOG" id="ENOG502RAQF">
    <property type="taxonomic scope" value="Eukaryota"/>
</dbReference>
<evidence type="ECO:0000256" key="1">
    <source>
        <dbReference type="SAM" id="MobiDB-lite"/>
    </source>
</evidence>
<feature type="region of interest" description="Disordered" evidence="1">
    <location>
        <begin position="370"/>
        <end position="390"/>
    </location>
</feature>
<dbReference type="AlphaFoldDB" id="W4JXJ7"/>
<feature type="domain" description="DUF6589" evidence="2">
    <location>
        <begin position="2"/>
        <end position="311"/>
    </location>
</feature>
<dbReference type="InterPro" id="IPR046496">
    <property type="entry name" value="DUF6589"/>
</dbReference>
<evidence type="ECO:0000313" key="4">
    <source>
        <dbReference type="Proteomes" id="UP000030671"/>
    </source>
</evidence>
<dbReference type="Proteomes" id="UP000030671">
    <property type="component" value="Unassembled WGS sequence"/>
</dbReference>
<keyword evidence="4" id="KW-1185">Reference proteome</keyword>
<dbReference type="STRING" id="747525.W4JXJ7"/>
<dbReference type="RefSeq" id="XP_009550193.1">
    <property type="nucleotide sequence ID" value="XM_009551898.1"/>
</dbReference>
<evidence type="ECO:0000259" key="2">
    <source>
        <dbReference type="Pfam" id="PF20231"/>
    </source>
</evidence>
<dbReference type="InParanoid" id="W4JXJ7"/>
<dbReference type="EMBL" id="KI925462">
    <property type="protein sequence ID" value="ETW78199.1"/>
    <property type="molecule type" value="Genomic_DNA"/>
</dbReference>
<dbReference type="KEGG" id="hir:HETIRDRAFT_325386"/>
<dbReference type="HOGENOM" id="CLU_009487_6_1_1"/>
<reference evidence="3 4" key="1">
    <citation type="journal article" date="2012" name="New Phytol.">
        <title>Insight into trade-off between wood decay and parasitism from the genome of a fungal forest pathogen.</title>
        <authorList>
            <person name="Olson A."/>
            <person name="Aerts A."/>
            <person name="Asiegbu F."/>
            <person name="Belbahri L."/>
            <person name="Bouzid O."/>
            <person name="Broberg A."/>
            <person name="Canback B."/>
            <person name="Coutinho P.M."/>
            <person name="Cullen D."/>
            <person name="Dalman K."/>
            <person name="Deflorio G."/>
            <person name="van Diepen L.T."/>
            <person name="Dunand C."/>
            <person name="Duplessis S."/>
            <person name="Durling M."/>
            <person name="Gonthier P."/>
            <person name="Grimwood J."/>
            <person name="Fossdal C.G."/>
            <person name="Hansson D."/>
            <person name="Henrissat B."/>
            <person name="Hietala A."/>
            <person name="Himmelstrand K."/>
            <person name="Hoffmeister D."/>
            <person name="Hogberg N."/>
            <person name="James T.Y."/>
            <person name="Karlsson M."/>
            <person name="Kohler A."/>
            <person name="Kues U."/>
            <person name="Lee Y.H."/>
            <person name="Lin Y.C."/>
            <person name="Lind M."/>
            <person name="Lindquist E."/>
            <person name="Lombard V."/>
            <person name="Lucas S."/>
            <person name="Lunden K."/>
            <person name="Morin E."/>
            <person name="Murat C."/>
            <person name="Park J."/>
            <person name="Raffaello T."/>
            <person name="Rouze P."/>
            <person name="Salamov A."/>
            <person name="Schmutz J."/>
            <person name="Solheim H."/>
            <person name="Stahlberg J."/>
            <person name="Velez H."/>
            <person name="de Vries R.P."/>
            <person name="Wiebenga A."/>
            <person name="Woodward S."/>
            <person name="Yakovlev I."/>
            <person name="Garbelotto M."/>
            <person name="Martin F."/>
            <person name="Grigoriev I.V."/>
            <person name="Stenlid J."/>
        </authorList>
    </citation>
    <scope>NUCLEOTIDE SEQUENCE [LARGE SCALE GENOMIC DNA]</scope>
    <source>
        <strain evidence="3 4">TC 32-1</strain>
    </source>
</reference>
<gene>
    <name evidence="3" type="ORF">HETIRDRAFT_325386</name>
</gene>
<dbReference type="OrthoDB" id="4743193at2759"/>